<keyword evidence="5 18" id="KW-0812">Transmembrane</keyword>
<evidence type="ECO:0000256" key="15">
    <source>
        <dbReference type="RuleBase" id="RU000405"/>
    </source>
</evidence>
<dbReference type="Pfam" id="PF01094">
    <property type="entry name" value="ANF_receptor"/>
    <property type="match status" value="2"/>
</dbReference>
<dbReference type="InterPro" id="IPR029787">
    <property type="entry name" value="Nucleotide_cyclase"/>
</dbReference>
<dbReference type="Gene3D" id="3.40.50.2300">
    <property type="match status" value="3"/>
</dbReference>
<dbReference type="PANTHER" id="PTHR11920:SF495">
    <property type="entry name" value="RECEPTOR-TYPE GUANYLATE CYCLASE GCY-7"/>
    <property type="match status" value="1"/>
</dbReference>
<dbReference type="InterPro" id="IPR050401">
    <property type="entry name" value="Cyclic_nucleotide_synthase"/>
</dbReference>
<dbReference type="PANTHER" id="PTHR11920">
    <property type="entry name" value="GUANYLYL CYCLASE"/>
    <property type="match status" value="1"/>
</dbReference>
<evidence type="ECO:0000256" key="8">
    <source>
        <dbReference type="ARBA" id="ARBA00022989"/>
    </source>
</evidence>
<dbReference type="AlphaFoldDB" id="A0A368GZK8"/>
<dbReference type="STRING" id="29170.A0A368GZK8"/>
<name>A0A368GZK8_ANCCA</name>
<keyword evidence="7" id="KW-0547">Nucleotide-binding</keyword>
<feature type="region of interest" description="Disordered" evidence="17">
    <location>
        <begin position="1170"/>
        <end position="1196"/>
    </location>
</feature>
<dbReference type="GO" id="GO:0004672">
    <property type="term" value="F:protein kinase activity"/>
    <property type="evidence" value="ECO:0007669"/>
    <property type="project" value="InterPro"/>
</dbReference>
<organism evidence="21 22">
    <name type="scientific">Ancylostoma caninum</name>
    <name type="common">Dog hookworm</name>
    <dbReference type="NCBI Taxonomy" id="29170"/>
    <lineage>
        <taxon>Eukaryota</taxon>
        <taxon>Metazoa</taxon>
        <taxon>Ecdysozoa</taxon>
        <taxon>Nematoda</taxon>
        <taxon>Chromadorea</taxon>
        <taxon>Rhabditida</taxon>
        <taxon>Rhabditina</taxon>
        <taxon>Rhabditomorpha</taxon>
        <taxon>Strongyloidea</taxon>
        <taxon>Ancylostomatidae</taxon>
        <taxon>Ancylostomatinae</taxon>
        <taxon>Ancylostoma</taxon>
    </lineage>
</organism>
<dbReference type="OrthoDB" id="1890790at2759"/>
<comment type="caution">
    <text evidence="21">The sequence shown here is derived from an EMBL/GenBank/DDBJ whole genome shotgun (WGS) entry which is preliminary data.</text>
</comment>
<evidence type="ECO:0000256" key="5">
    <source>
        <dbReference type="ARBA" id="ARBA00022692"/>
    </source>
</evidence>
<keyword evidence="9" id="KW-0342">GTP-binding</keyword>
<evidence type="ECO:0000256" key="9">
    <source>
        <dbReference type="ARBA" id="ARBA00023134"/>
    </source>
</evidence>
<keyword evidence="13 15" id="KW-0456">Lyase</keyword>
<dbReference type="PROSITE" id="PS00452">
    <property type="entry name" value="GUANYLATE_CYCLASE_1"/>
    <property type="match status" value="1"/>
</dbReference>
<dbReference type="Proteomes" id="UP000252519">
    <property type="component" value="Unassembled WGS sequence"/>
</dbReference>
<evidence type="ECO:0000256" key="12">
    <source>
        <dbReference type="ARBA" id="ARBA00023180"/>
    </source>
</evidence>
<dbReference type="SMART" id="SM00044">
    <property type="entry name" value="CYCc"/>
    <property type="match status" value="1"/>
</dbReference>
<keyword evidence="6" id="KW-0732">Signal</keyword>
<proteinExistence type="inferred from homology"/>
<dbReference type="GO" id="GO:0004016">
    <property type="term" value="F:adenylate cyclase activity"/>
    <property type="evidence" value="ECO:0007669"/>
    <property type="project" value="TreeGrafter"/>
</dbReference>
<dbReference type="PROSITE" id="PS50125">
    <property type="entry name" value="GUANYLATE_CYCLASE_2"/>
    <property type="match status" value="1"/>
</dbReference>
<dbReference type="Pfam" id="PF07701">
    <property type="entry name" value="HNOBA"/>
    <property type="match status" value="1"/>
</dbReference>
<dbReference type="SUPFAM" id="SSF55073">
    <property type="entry name" value="Nucleotide cyclase"/>
    <property type="match status" value="1"/>
</dbReference>
<dbReference type="SUPFAM" id="SSF53822">
    <property type="entry name" value="Periplasmic binding protein-like I"/>
    <property type="match status" value="2"/>
</dbReference>
<keyword evidence="12" id="KW-0325">Glycoprotein</keyword>
<evidence type="ECO:0000256" key="3">
    <source>
        <dbReference type="ARBA" id="ARBA00012202"/>
    </source>
</evidence>
<dbReference type="GO" id="GO:0005525">
    <property type="term" value="F:GTP binding"/>
    <property type="evidence" value="ECO:0007669"/>
    <property type="project" value="UniProtKB-KW"/>
</dbReference>
<feature type="compositionally biased region" description="Polar residues" evidence="17">
    <location>
        <begin position="1183"/>
        <end position="1193"/>
    </location>
</feature>
<keyword evidence="10 18" id="KW-0472">Membrane</keyword>
<evidence type="ECO:0000256" key="13">
    <source>
        <dbReference type="ARBA" id="ARBA00023239"/>
    </source>
</evidence>
<dbReference type="SUPFAM" id="SSF56112">
    <property type="entry name" value="Protein kinase-like (PK-like)"/>
    <property type="match status" value="1"/>
</dbReference>
<feature type="transmembrane region" description="Helical" evidence="18">
    <location>
        <begin position="751"/>
        <end position="768"/>
    </location>
</feature>
<keyword evidence="14 16" id="KW-0141">cGMP biosynthesis</keyword>
<evidence type="ECO:0000256" key="2">
    <source>
        <dbReference type="ARBA" id="ARBA00004251"/>
    </source>
</evidence>
<dbReference type="InterPro" id="IPR028082">
    <property type="entry name" value="Peripla_BP_I"/>
</dbReference>
<keyword evidence="8 18" id="KW-1133">Transmembrane helix</keyword>
<evidence type="ECO:0000256" key="6">
    <source>
        <dbReference type="ARBA" id="ARBA00022729"/>
    </source>
</evidence>
<dbReference type="GO" id="GO:0005524">
    <property type="term" value="F:ATP binding"/>
    <property type="evidence" value="ECO:0007669"/>
    <property type="project" value="InterPro"/>
</dbReference>
<dbReference type="GO" id="GO:0005886">
    <property type="term" value="C:plasma membrane"/>
    <property type="evidence" value="ECO:0007669"/>
    <property type="project" value="UniProtKB-SubCell"/>
</dbReference>
<dbReference type="InterPro" id="IPR018297">
    <property type="entry name" value="A/G_cyclase_CS"/>
</dbReference>
<evidence type="ECO:0000256" key="11">
    <source>
        <dbReference type="ARBA" id="ARBA00023170"/>
    </source>
</evidence>
<dbReference type="InterPro" id="IPR001828">
    <property type="entry name" value="ANF_lig-bd_rcpt"/>
</dbReference>
<dbReference type="Gene3D" id="3.30.70.1230">
    <property type="entry name" value="Nucleotide cyclase"/>
    <property type="match status" value="1"/>
</dbReference>
<evidence type="ECO:0000259" key="19">
    <source>
        <dbReference type="PROSITE" id="PS50011"/>
    </source>
</evidence>
<evidence type="ECO:0000256" key="1">
    <source>
        <dbReference type="ARBA" id="ARBA00001436"/>
    </source>
</evidence>
<evidence type="ECO:0000256" key="16">
    <source>
        <dbReference type="RuleBase" id="RU003431"/>
    </source>
</evidence>
<evidence type="ECO:0000256" key="10">
    <source>
        <dbReference type="ARBA" id="ARBA00023136"/>
    </source>
</evidence>
<evidence type="ECO:0000256" key="17">
    <source>
        <dbReference type="SAM" id="MobiDB-lite"/>
    </source>
</evidence>
<dbReference type="GO" id="GO:0001653">
    <property type="term" value="F:peptide receptor activity"/>
    <property type="evidence" value="ECO:0007669"/>
    <property type="project" value="TreeGrafter"/>
</dbReference>
<comment type="subcellular location">
    <subcellularLocation>
        <location evidence="2">Cell membrane</location>
        <topology evidence="2">Single-pass type I membrane protein</topology>
    </subcellularLocation>
</comment>
<dbReference type="InterPro" id="IPR011009">
    <property type="entry name" value="Kinase-like_dom_sf"/>
</dbReference>
<dbReference type="GO" id="GO:0004383">
    <property type="term" value="F:guanylate cyclase activity"/>
    <property type="evidence" value="ECO:0007669"/>
    <property type="project" value="UniProtKB-EC"/>
</dbReference>
<dbReference type="PRINTS" id="PR00255">
    <property type="entry name" value="NATPEPTIDER"/>
</dbReference>
<keyword evidence="11" id="KW-0675">Receptor</keyword>
<dbReference type="InterPro" id="IPR001054">
    <property type="entry name" value="A/G_cyclase"/>
</dbReference>
<dbReference type="Gene3D" id="6.10.250.780">
    <property type="match status" value="1"/>
</dbReference>
<sequence length="1211" mass="135618">MMMVKDNPQLQISVGYRTSASAVLIARDRVMDEQLLPGHDFNFIVLFDQCEEKLAAGITVTMIRDMGVDAIIGPTCSYPAIVSAINAAYYNIPILTWGLSTSSALDSMGRFPTTAVMSVNSFRTSASAVLIARDRIMDEQLLPGHDFNFIVLFDQCEEKLAAGITVTMIRDMGVDAIIGPTCSYPAIVSAINAAYYNIPILTWGLSTSSALDSMGRFPTTAVMSVNSFSYNGGFFPPVAAKHAQTIILVPYQPITGSLTNSGLGIAISSILRSFEWDQFAFVYSEQGNSEKCEVMKTDVQNAISRTDDVTISYVAEILSITPANIARVLKDVSYRARIVVVCLAEGFGFRRQFVLAAKDAGYLNSEYVYIFADTKSKGFSVNLGEKERYIWEDPSDKKDGRDDEAKEAFLHTFVLSDHMGMGDVTDKYEEFGKLVISRMKDPPFNCTEECKGEEFSTASAYAGQLHDTFYAYARALNATLAQNASAYRDGAQFLSNIEMEFQGVSGKVMVGRNGTRKPVFYFDGLDNHFDQVLYGTVFVDGFYGSYKPLYTNEAQLWNAWGGQRPLHVPVCGFLGNMCPRNFLLENLTWIIIAAFIVLCAIVAATAGIVYSMQARKREIERLNQMWQISFSSLENINKKVWFGLFLPFESCSDVSFQKGEASHRSLQSGSRAKGLFSQKEQVAAMKHEARPRMEPDDCQEMRKMREVEHDNLNRFIGLCLDGPQLMSVWKFCSRGSLNDVIMKGSMTMDNFFIFSLLRDIVHGLYFIHNSFLQCHGFLTSQCCLVDDRWQVKISNYGLHKIRALDKRTPEDMLWTAPELLRNNAITGTKEGDIYSLGIICAQVVTKSSPWDLDNRKEDPDEILYMVKKGGHMPTRPSLAVESDLEISPALLHLIRDCWTERPSERPPIDTVKSLMRSMNSFRNDNLMDYVFNMLETYASNLESEVEDRTKQLVEEKKKSDVLLYRMLPKQVAEKLKLGQSVEPETFDSVTVFFSDVVSFTKIAGRGTPLQVVNLLNDLYTIFDSIIDAHDVYKASTIENAYKSCHVLRMSLEFMKSLATFKIPHLPQERINLRIGAHTGSVVAGVVGLTMPRYCLFGDTVNTASRMESNGKPGMIHLSSDANQLLNVVGGFQTEPRGEVIIKGKGVMETYWLLGSTHETYRNMVPVQEPVVRNNKTPPPPTYDESSTAPTRSVTPEYEGIYSEFRKQTVAL</sequence>
<feature type="domain" description="Protein kinase" evidence="19">
    <location>
        <begin position="660"/>
        <end position="922"/>
    </location>
</feature>
<dbReference type="GO" id="GO:0035556">
    <property type="term" value="P:intracellular signal transduction"/>
    <property type="evidence" value="ECO:0007669"/>
    <property type="project" value="InterPro"/>
</dbReference>
<evidence type="ECO:0000313" key="22">
    <source>
        <dbReference type="Proteomes" id="UP000252519"/>
    </source>
</evidence>
<evidence type="ECO:0000256" key="7">
    <source>
        <dbReference type="ARBA" id="ARBA00022741"/>
    </source>
</evidence>
<dbReference type="Gene3D" id="1.10.510.10">
    <property type="entry name" value="Transferase(Phosphotransferase) domain 1"/>
    <property type="match status" value="1"/>
</dbReference>
<dbReference type="InterPro" id="IPR011645">
    <property type="entry name" value="HNOB_dom_associated"/>
</dbReference>
<dbReference type="FunFam" id="3.30.70.1230:FF:000030">
    <property type="entry name" value="Si:ch211-215j19.12"/>
    <property type="match status" value="1"/>
</dbReference>
<dbReference type="CDD" id="cd06352">
    <property type="entry name" value="PBP1_NPR_GC-like"/>
    <property type="match status" value="1"/>
</dbReference>
<evidence type="ECO:0000256" key="4">
    <source>
        <dbReference type="ARBA" id="ARBA00022475"/>
    </source>
</evidence>
<evidence type="ECO:0000256" key="18">
    <source>
        <dbReference type="SAM" id="Phobius"/>
    </source>
</evidence>
<keyword evidence="22" id="KW-1185">Reference proteome</keyword>
<dbReference type="Pfam" id="PF00211">
    <property type="entry name" value="Guanylate_cyc"/>
    <property type="match status" value="1"/>
</dbReference>
<dbReference type="InterPro" id="IPR001170">
    <property type="entry name" value="ANPR/GUC"/>
</dbReference>
<dbReference type="EMBL" id="JOJR01000029">
    <property type="protein sequence ID" value="RCN49782.1"/>
    <property type="molecule type" value="Genomic_DNA"/>
</dbReference>
<feature type="domain" description="Guanylate cyclase" evidence="20">
    <location>
        <begin position="990"/>
        <end position="1107"/>
    </location>
</feature>
<reference evidence="21 22" key="1">
    <citation type="submission" date="2014-10" db="EMBL/GenBank/DDBJ databases">
        <title>Draft genome of the hookworm Ancylostoma caninum.</title>
        <authorList>
            <person name="Mitreva M."/>
        </authorList>
    </citation>
    <scope>NUCLEOTIDE SEQUENCE [LARGE SCALE GENOMIC DNA]</scope>
    <source>
        <strain evidence="21 22">Baltimore</strain>
    </source>
</reference>
<dbReference type="FunFam" id="1.10.510.10:FF:000704">
    <property type="entry name" value="Guanylate cyclase"/>
    <property type="match status" value="1"/>
</dbReference>
<dbReference type="InterPro" id="IPR001245">
    <property type="entry name" value="Ser-Thr/Tyr_kinase_cat_dom"/>
</dbReference>
<dbReference type="EC" id="4.6.1.2" evidence="3 16"/>
<comment type="similarity">
    <text evidence="15">Belongs to the adenylyl cyclase class-4/guanylyl cyclase family.</text>
</comment>
<feature type="transmembrane region" description="Helical" evidence="18">
    <location>
        <begin position="587"/>
        <end position="612"/>
    </location>
</feature>
<protein>
    <recommendedName>
        <fullName evidence="3 16">Guanylate cyclase</fullName>
        <ecNumber evidence="3 16">4.6.1.2</ecNumber>
    </recommendedName>
</protein>
<gene>
    <name evidence="21" type="ORF">ANCCAN_04022</name>
</gene>
<evidence type="ECO:0000259" key="20">
    <source>
        <dbReference type="PROSITE" id="PS50125"/>
    </source>
</evidence>
<accession>A0A368GZK8</accession>
<dbReference type="InterPro" id="IPR000719">
    <property type="entry name" value="Prot_kinase_dom"/>
</dbReference>
<dbReference type="GO" id="GO:0007168">
    <property type="term" value="P:receptor guanylyl cyclase signaling pathway"/>
    <property type="evidence" value="ECO:0007669"/>
    <property type="project" value="TreeGrafter"/>
</dbReference>
<dbReference type="PROSITE" id="PS50011">
    <property type="entry name" value="PROTEIN_KINASE_DOM"/>
    <property type="match status" value="1"/>
</dbReference>
<dbReference type="Pfam" id="PF07714">
    <property type="entry name" value="PK_Tyr_Ser-Thr"/>
    <property type="match status" value="1"/>
</dbReference>
<comment type="catalytic activity">
    <reaction evidence="1 16">
        <text>GTP = 3',5'-cyclic GMP + diphosphate</text>
        <dbReference type="Rhea" id="RHEA:13665"/>
        <dbReference type="ChEBI" id="CHEBI:33019"/>
        <dbReference type="ChEBI" id="CHEBI:37565"/>
        <dbReference type="ChEBI" id="CHEBI:57746"/>
        <dbReference type="EC" id="4.6.1.2"/>
    </reaction>
</comment>
<dbReference type="CDD" id="cd07302">
    <property type="entry name" value="CHD"/>
    <property type="match status" value="1"/>
</dbReference>
<evidence type="ECO:0000256" key="14">
    <source>
        <dbReference type="ARBA" id="ARBA00023293"/>
    </source>
</evidence>
<keyword evidence="4" id="KW-1003">Cell membrane</keyword>
<evidence type="ECO:0000313" key="21">
    <source>
        <dbReference type="EMBL" id="RCN49782.1"/>
    </source>
</evidence>